<feature type="transmembrane region" description="Helical" evidence="7">
    <location>
        <begin position="106"/>
        <end position="122"/>
    </location>
</feature>
<feature type="transmembrane region" description="Helical" evidence="7">
    <location>
        <begin position="428"/>
        <end position="451"/>
    </location>
</feature>
<evidence type="ECO:0000313" key="10">
    <source>
        <dbReference type="Proteomes" id="UP000054007"/>
    </source>
</evidence>
<keyword evidence="2" id="KW-0813">Transport</keyword>
<evidence type="ECO:0000256" key="2">
    <source>
        <dbReference type="ARBA" id="ARBA00022448"/>
    </source>
</evidence>
<accession>A0A0D7AY61</accession>
<evidence type="ECO:0000256" key="1">
    <source>
        <dbReference type="ARBA" id="ARBA00004141"/>
    </source>
</evidence>
<evidence type="ECO:0000259" key="8">
    <source>
        <dbReference type="PROSITE" id="PS50850"/>
    </source>
</evidence>
<evidence type="ECO:0000256" key="3">
    <source>
        <dbReference type="ARBA" id="ARBA00022692"/>
    </source>
</evidence>
<evidence type="ECO:0000256" key="5">
    <source>
        <dbReference type="ARBA" id="ARBA00023136"/>
    </source>
</evidence>
<dbReference type="InterPro" id="IPR011701">
    <property type="entry name" value="MFS"/>
</dbReference>
<dbReference type="PANTHER" id="PTHR23506">
    <property type="entry name" value="GH10249P"/>
    <property type="match status" value="1"/>
</dbReference>
<gene>
    <name evidence="9" type="ORF">CYLTODRAFT_446978</name>
</gene>
<evidence type="ECO:0000313" key="9">
    <source>
        <dbReference type="EMBL" id="KIY62829.1"/>
    </source>
</evidence>
<name>A0A0D7AY61_9AGAR</name>
<evidence type="ECO:0000256" key="6">
    <source>
        <dbReference type="SAM" id="MobiDB-lite"/>
    </source>
</evidence>
<comment type="subcellular location">
    <subcellularLocation>
        <location evidence="1">Membrane</location>
        <topology evidence="1">Multi-pass membrane protein</topology>
    </subcellularLocation>
</comment>
<reference evidence="9 10" key="1">
    <citation type="journal article" date="2015" name="Fungal Genet. Biol.">
        <title>Evolution of novel wood decay mechanisms in Agaricales revealed by the genome sequences of Fistulina hepatica and Cylindrobasidium torrendii.</title>
        <authorList>
            <person name="Floudas D."/>
            <person name="Held B.W."/>
            <person name="Riley R."/>
            <person name="Nagy L.G."/>
            <person name="Koehler G."/>
            <person name="Ransdell A.S."/>
            <person name="Younus H."/>
            <person name="Chow J."/>
            <person name="Chiniquy J."/>
            <person name="Lipzen A."/>
            <person name="Tritt A."/>
            <person name="Sun H."/>
            <person name="Haridas S."/>
            <person name="LaButti K."/>
            <person name="Ohm R.A."/>
            <person name="Kues U."/>
            <person name="Blanchette R.A."/>
            <person name="Grigoriev I.V."/>
            <person name="Minto R.E."/>
            <person name="Hibbett D.S."/>
        </authorList>
    </citation>
    <scope>NUCLEOTIDE SEQUENCE [LARGE SCALE GENOMIC DNA]</scope>
    <source>
        <strain evidence="9 10">FP15055 ss-10</strain>
    </source>
</reference>
<feature type="compositionally biased region" description="Polar residues" evidence="6">
    <location>
        <begin position="479"/>
        <end position="489"/>
    </location>
</feature>
<feature type="transmembrane region" description="Helical" evidence="7">
    <location>
        <begin position="336"/>
        <end position="355"/>
    </location>
</feature>
<dbReference type="PROSITE" id="PS50850">
    <property type="entry name" value="MFS"/>
    <property type="match status" value="1"/>
</dbReference>
<evidence type="ECO:0000256" key="4">
    <source>
        <dbReference type="ARBA" id="ARBA00022989"/>
    </source>
</evidence>
<dbReference type="Gene3D" id="1.20.1250.20">
    <property type="entry name" value="MFS general substrate transporter like domains"/>
    <property type="match status" value="2"/>
</dbReference>
<keyword evidence="5 7" id="KW-0472">Membrane</keyword>
<keyword evidence="3 7" id="KW-0812">Transmembrane</keyword>
<dbReference type="AlphaFoldDB" id="A0A0D7AY61"/>
<dbReference type="Proteomes" id="UP000054007">
    <property type="component" value="Unassembled WGS sequence"/>
</dbReference>
<feature type="transmembrane region" description="Helical" evidence="7">
    <location>
        <begin position="361"/>
        <end position="381"/>
    </location>
</feature>
<feature type="transmembrane region" description="Helical" evidence="7">
    <location>
        <begin position="128"/>
        <end position="154"/>
    </location>
</feature>
<dbReference type="SUPFAM" id="SSF103473">
    <property type="entry name" value="MFS general substrate transporter"/>
    <property type="match status" value="1"/>
</dbReference>
<dbReference type="PANTHER" id="PTHR23506:SF23">
    <property type="entry name" value="GH10249P"/>
    <property type="match status" value="1"/>
</dbReference>
<keyword evidence="4 7" id="KW-1133">Transmembrane helix</keyword>
<feature type="region of interest" description="Disordered" evidence="6">
    <location>
        <begin position="470"/>
        <end position="489"/>
    </location>
</feature>
<dbReference type="EMBL" id="KN880744">
    <property type="protein sequence ID" value="KIY62829.1"/>
    <property type="molecule type" value="Genomic_DNA"/>
</dbReference>
<feature type="transmembrane region" description="Helical" evidence="7">
    <location>
        <begin position="195"/>
        <end position="214"/>
    </location>
</feature>
<dbReference type="GO" id="GO:0016020">
    <property type="term" value="C:membrane"/>
    <property type="evidence" value="ECO:0007669"/>
    <property type="project" value="UniProtKB-SubCell"/>
</dbReference>
<dbReference type="STRING" id="1314674.A0A0D7AY61"/>
<feature type="transmembrane region" description="Helical" evidence="7">
    <location>
        <begin position="308"/>
        <end position="329"/>
    </location>
</feature>
<feature type="transmembrane region" description="Helical" evidence="7">
    <location>
        <begin position="166"/>
        <end position="189"/>
    </location>
</feature>
<dbReference type="InterPro" id="IPR020846">
    <property type="entry name" value="MFS_dom"/>
</dbReference>
<dbReference type="OrthoDB" id="440553at2759"/>
<organism evidence="9 10">
    <name type="scientific">Cylindrobasidium torrendii FP15055 ss-10</name>
    <dbReference type="NCBI Taxonomy" id="1314674"/>
    <lineage>
        <taxon>Eukaryota</taxon>
        <taxon>Fungi</taxon>
        <taxon>Dikarya</taxon>
        <taxon>Basidiomycota</taxon>
        <taxon>Agaricomycotina</taxon>
        <taxon>Agaricomycetes</taxon>
        <taxon>Agaricomycetidae</taxon>
        <taxon>Agaricales</taxon>
        <taxon>Marasmiineae</taxon>
        <taxon>Physalacriaceae</taxon>
        <taxon>Cylindrobasidium</taxon>
    </lineage>
</organism>
<feature type="transmembrane region" description="Helical" evidence="7">
    <location>
        <begin position="35"/>
        <end position="56"/>
    </location>
</feature>
<feature type="transmembrane region" description="Helical" evidence="7">
    <location>
        <begin position="402"/>
        <end position="422"/>
    </location>
</feature>
<dbReference type="CDD" id="cd17325">
    <property type="entry name" value="MFS_MdtG_SLC18_like"/>
    <property type="match status" value="1"/>
</dbReference>
<feature type="transmembrane region" description="Helical" evidence="7">
    <location>
        <begin position="76"/>
        <end position="94"/>
    </location>
</feature>
<protein>
    <submittedName>
        <fullName evidence="9">MFS general substrate transporter</fullName>
    </submittedName>
</protein>
<keyword evidence="10" id="KW-1185">Reference proteome</keyword>
<proteinExistence type="predicted"/>
<dbReference type="GO" id="GO:0022857">
    <property type="term" value="F:transmembrane transporter activity"/>
    <property type="evidence" value="ECO:0007669"/>
    <property type="project" value="InterPro"/>
</dbReference>
<feature type="domain" description="Major facilitator superfamily (MFS) profile" evidence="8">
    <location>
        <begin position="38"/>
        <end position="455"/>
    </location>
</feature>
<dbReference type="InterPro" id="IPR050930">
    <property type="entry name" value="MFS_Vesicular_Transporter"/>
</dbReference>
<sequence>MSVPTDDTTVGAARTAWNALHKAWFSWGVRWRSSYWFVTFVVWIGVLTDLIVYSIIVPVIPFQLEKLGYTSVSSLTGWLMFTYSIGMAASTLFVSMMAESYQTRQMPLLVGNAVLIGSQVMFMEAPTFWVMCLARALQGIGSTMVWVVGLALICDVTPEAQLGRQLGLALSGLTIGTLLGPPLGGVLYARLGWHSPFVLGIILAGLDMIGRFLIIEDRRGSLPAVSVAEQETPEMSEVGRTPSRQSLASAPVFAPPPGFLRVLGTLFKSSRALSAGFVSVSYGTLAGIQDTILSVHLNGVWGLTSEKIGVVMLAAVIPTIFAPPITGWLSDRTGTAWIMFFGLIMMIPWCGAMIVEKSLGLFIASYALQSLFLSTIVSPLVSELAAVSRSIDGVGYAHVHGVFNFAFGVGSAVGPIIGGQLYDHVSKGFMACYVFLMGVFGVGAVLTFVYAGEEPLAFQLWHKGGISLTNKKDSERSPETASVNATQVA</sequence>
<dbReference type="InterPro" id="IPR036259">
    <property type="entry name" value="MFS_trans_sf"/>
</dbReference>
<evidence type="ECO:0000256" key="7">
    <source>
        <dbReference type="SAM" id="Phobius"/>
    </source>
</evidence>
<dbReference type="Pfam" id="PF07690">
    <property type="entry name" value="MFS_1"/>
    <property type="match status" value="2"/>
</dbReference>